<keyword evidence="6 10" id="KW-0378">Hydrolase</keyword>
<dbReference type="EMBL" id="AP028654">
    <property type="protein sequence ID" value="BEP29463.1"/>
    <property type="molecule type" value="Genomic_DNA"/>
</dbReference>
<name>A0AAU9EIQ6_9FIRM</name>
<keyword evidence="5 10" id="KW-0547">Nucleotide-binding</keyword>
<comment type="subunit">
    <text evidence="10">Monomer. Associates with 30S ribosomal subunit, binds 16S rRNA.</text>
</comment>
<dbReference type="KEGG" id="hprf:HLPR_17940"/>
<feature type="binding site" evidence="10">
    <location>
        <begin position="115"/>
        <end position="118"/>
    </location>
    <ligand>
        <name>GTP</name>
        <dbReference type="ChEBI" id="CHEBI:37565"/>
    </ligand>
</feature>
<dbReference type="PROSITE" id="PS50936">
    <property type="entry name" value="ENGC_GTPASE"/>
    <property type="match status" value="1"/>
</dbReference>
<dbReference type="Gene3D" id="3.40.50.300">
    <property type="entry name" value="P-loop containing nucleotide triphosphate hydrolases"/>
    <property type="match status" value="1"/>
</dbReference>
<dbReference type="SUPFAM" id="SSF50249">
    <property type="entry name" value="Nucleic acid-binding proteins"/>
    <property type="match status" value="1"/>
</dbReference>
<comment type="function">
    <text evidence="10">One of several proteins that assist in the late maturation steps of the functional core of the 30S ribosomal subunit. Helps release RbfA from mature subunits. May play a role in the assembly of ribosomal proteins into the subunit. Circularly permuted GTPase that catalyzes slow GTP hydrolysis, GTPase activity is stimulated by the 30S ribosomal subunit.</text>
</comment>
<dbReference type="InterPro" id="IPR004881">
    <property type="entry name" value="Ribosome_biogen_GTPase_RsgA"/>
</dbReference>
<dbReference type="GO" id="GO:0019843">
    <property type="term" value="F:rRNA binding"/>
    <property type="evidence" value="ECO:0007669"/>
    <property type="project" value="UniProtKB-KW"/>
</dbReference>
<evidence type="ECO:0000256" key="10">
    <source>
        <dbReference type="HAMAP-Rule" id="MF_01820"/>
    </source>
</evidence>
<evidence type="ECO:0000256" key="4">
    <source>
        <dbReference type="ARBA" id="ARBA00022730"/>
    </source>
</evidence>
<dbReference type="PANTHER" id="PTHR32120:SF11">
    <property type="entry name" value="SMALL RIBOSOMAL SUBUNIT BIOGENESIS GTPASE RSGA 1, MITOCHONDRIAL-RELATED"/>
    <property type="match status" value="1"/>
</dbReference>
<evidence type="ECO:0000256" key="9">
    <source>
        <dbReference type="ARBA" id="ARBA00023134"/>
    </source>
</evidence>
<dbReference type="InterPro" id="IPR010914">
    <property type="entry name" value="RsgA_GTPase_dom"/>
</dbReference>
<keyword evidence="14" id="KW-1185">Reference proteome</keyword>
<sequence length="296" mass="33624">MEHKGRIIKGIAGFYYVKADNVVFECKARGIFKKDKIIPLVGDNVIISINSLEEKTAIIEKIMPRNVEMIRPRVANVDQAVVVIALKNPEPHKIMIDKLTVLIEKSGLDLVICFNKCDLDSEGIYKEFYDIYKSTGYRIISTSAYDNSGLDELKEVLDNKVSVLAGPSGVGKSSILNVIQRDLHLKTGLVSKKIKRGKHTTRHSELIELDFGGFVVDTPGFTSLDITSIEMSELKEFFPEFKNDKIQCKFSDCYHEKEPKCGVKLGVENGLISKSRYESYLYLLNEIKENRRHKKW</sequence>
<comment type="similarity">
    <text evidence="10">Belongs to the TRAFAC class YlqF/YawG GTPase family. RsgA subfamily.</text>
</comment>
<evidence type="ECO:0000256" key="3">
    <source>
        <dbReference type="ARBA" id="ARBA00022723"/>
    </source>
</evidence>
<feature type="binding site" evidence="10">
    <location>
        <begin position="166"/>
        <end position="174"/>
    </location>
    <ligand>
        <name>GTP</name>
        <dbReference type="ChEBI" id="CHEBI:37565"/>
    </ligand>
</feature>
<proteinExistence type="inferred from homology"/>
<comment type="subcellular location">
    <subcellularLocation>
        <location evidence="10">Cytoplasm</location>
    </subcellularLocation>
</comment>
<feature type="binding site" evidence="10">
    <location>
        <position position="261"/>
    </location>
    <ligand>
        <name>Zn(2+)</name>
        <dbReference type="ChEBI" id="CHEBI:29105"/>
    </ligand>
</feature>
<dbReference type="InterPro" id="IPR030378">
    <property type="entry name" value="G_CP_dom"/>
</dbReference>
<keyword evidence="1 10" id="KW-0963">Cytoplasm</keyword>
<evidence type="ECO:0000256" key="1">
    <source>
        <dbReference type="ARBA" id="ARBA00022490"/>
    </source>
</evidence>
<dbReference type="NCBIfam" id="TIGR00157">
    <property type="entry name" value="ribosome small subunit-dependent GTPase A"/>
    <property type="match status" value="1"/>
</dbReference>
<organism evidence="13 14">
    <name type="scientific">Helicovermis profundi</name>
    <dbReference type="NCBI Taxonomy" id="3065157"/>
    <lineage>
        <taxon>Bacteria</taxon>
        <taxon>Bacillati</taxon>
        <taxon>Bacillota</taxon>
        <taxon>Clostridia</taxon>
        <taxon>Helicovermis</taxon>
    </lineage>
</organism>
<dbReference type="InterPro" id="IPR031944">
    <property type="entry name" value="RsgA_N"/>
</dbReference>
<dbReference type="CDD" id="cd01854">
    <property type="entry name" value="YjeQ_EngC"/>
    <property type="match status" value="1"/>
</dbReference>
<evidence type="ECO:0000256" key="7">
    <source>
        <dbReference type="ARBA" id="ARBA00022833"/>
    </source>
</evidence>
<protein>
    <recommendedName>
        <fullName evidence="10">Small ribosomal subunit biogenesis GTPase RsgA</fullName>
        <ecNumber evidence="10">3.6.1.-</ecNumber>
    </recommendedName>
</protein>
<dbReference type="GO" id="GO:0042274">
    <property type="term" value="P:ribosomal small subunit biogenesis"/>
    <property type="evidence" value="ECO:0007669"/>
    <property type="project" value="UniProtKB-UniRule"/>
</dbReference>
<dbReference type="Pfam" id="PF03193">
    <property type="entry name" value="RsgA_GTPase"/>
    <property type="match status" value="1"/>
</dbReference>
<evidence type="ECO:0000313" key="13">
    <source>
        <dbReference type="EMBL" id="BEP29463.1"/>
    </source>
</evidence>
<dbReference type="PANTHER" id="PTHR32120">
    <property type="entry name" value="SMALL RIBOSOMAL SUBUNIT BIOGENESIS GTPASE RSGA"/>
    <property type="match status" value="1"/>
</dbReference>
<dbReference type="PROSITE" id="PS51721">
    <property type="entry name" value="G_CP"/>
    <property type="match status" value="1"/>
</dbReference>
<dbReference type="Proteomes" id="UP001321786">
    <property type="component" value="Chromosome"/>
</dbReference>
<feature type="binding site" evidence="10">
    <location>
        <position position="253"/>
    </location>
    <ligand>
        <name>Zn(2+)</name>
        <dbReference type="ChEBI" id="CHEBI:29105"/>
    </ligand>
</feature>
<dbReference type="CDD" id="cd04466">
    <property type="entry name" value="S1_YloQ_GTPase"/>
    <property type="match status" value="1"/>
</dbReference>
<evidence type="ECO:0000256" key="8">
    <source>
        <dbReference type="ARBA" id="ARBA00022884"/>
    </source>
</evidence>
<dbReference type="GO" id="GO:0003924">
    <property type="term" value="F:GTPase activity"/>
    <property type="evidence" value="ECO:0007669"/>
    <property type="project" value="UniProtKB-UniRule"/>
</dbReference>
<keyword evidence="4 10" id="KW-0699">rRNA-binding</keyword>
<keyword evidence="9 10" id="KW-0342">GTP-binding</keyword>
<evidence type="ECO:0000256" key="6">
    <source>
        <dbReference type="ARBA" id="ARBA00022801"/>
    </source>
</evidence>
<evidence type="ECO:0000259" key="12">
    <source>
        <dbReference type="PROSITE" id="PS51721"/>
    </source>
</evidence>
<keyword evidence="3 10" id="KW-0479">Metal-binding</keyword>
<evidence type="ECO:0000313" key="14">
    <source>
        <dbReference type="Proteomes" id="UP001321786"/>
    </source>
</evidence>
<accession>A0AAU9EIQ6</accession>
<evidence type="ECO:0000256" key="2">
    <source>
        <dbReference type="ARBA" id="ARBA00022517"/>
    </source>
</evidence>
<comment type="cofactor">
    <cofactor evidence="10">
        <name>Zn(2+)</name>
        <dbReference type="ChEBI" id="CHEBI:29105"/>
    </cofactor>
    <text evidence="10">Binds 1 zinc ion per subunit.</text>
</comment>
<reference evidence="13 14" key="1">
    <citation type="submission" date="2023-08" db="EMBL/GenBank/DDBJ databases">
        <title>Helicovermis profunda gen. nov., sp. nov., a novel mesophilic, fermentative bacterium within the Bacillota from a deep-sea hydrothermal vent chimney.</title>
        <authorList>
            <person name="Miyazaki U."/>
            <person name="Mizutani D."/>
            <person name="Hashimoto Y."/>
            <person name="Tame A."/>
            <person name="Sawayama S."/>
            <person name="Miyazaki J."/>
            <person name="Takai K."/>
            <person name="Nakagawa S."/>
        </authorList>
    </citation>
    <scope>NUCLEOTIDE SEQUENCE [LARGE SCALE GENOMIC DNA]</scope>
    <source>
        <strain evidence="13 14">S502</strain>
    </source>
</reference>
<gene>
    <name evidence="13" type="primary">rsgA_1</name>
    <name evidence="10" type="synonym">rsgA</name>
    <name evidence="13" type="ORF">HLPR_17940</name>
</gene>
<keyword evidence="7 10" id="KW-0862">Zinc</keyword>
<evidence type="ECO:0000259" key="11">
    <source>
        <dbReference type="PROSITE" id="PS50936"/>
    </source>
</evidence>
<keyword evidence="8 10" id="KW-0694">RNA-binding</keyword>
<dbReference type="GO" id="GO:0005737">
    <property type="term" value="C:cytoplasm"/>
    <property type="evidence" value="ECO:0007669"/>
    <property type="project" value="UniProtKB-SubCell"/>
</dbReference>
<dbReference type="EC" id="3.6.1.-" evidence="10"/>
<dbReference type="SUPFAM" id="SSF52540">
    <property type="entry name" value="P-loop containing nucleoside triphosphate hydrolases"/>
    <property type="match status" value="1"/>
</dbReference>
<feature type="binding site" evidence="10">
    <location>
        <position position="248"/>
    </location>
    <ligand>
        <name>Zn(2+)</name>
        <dbReference type="ChEBI" id="CHEBI:29105"/>
    </ligand>
</feature>
<dbReference type="GO" id="GO:0046872">
    <property type="term" value="F:metal ion binding"/>
    <property type="evidence" value="ECO:0007669"/>
    <property type="project" value="UniProtKB-KW"/>
</dbReference>
<dbReference type="InterPro" id="IPR012340">
    <property type="entry name" value="NA-bd_OB-fold"/>
</dbReference>
<dbReference type="Gene3D" id="2.40.50.140">
    <property type="entry name" value="Nucleic acid-binding proteins"/>
    <property type="match status" value="1"/>
</dbReference>
<keyword evidence="2 10" id="KW-0690">Ribosome biogenesis</keyword>
<dbReference type="InterPro" id="IPR027417">
    <property type="entry name" value="P-loop_NTPase"/>
</dbReference>
<feature type="domain" description="EngC GTPase" evidence="11">
    <location>
        <begin position="75"/>
        <end position="222"/>
    </location>
</feature>
<dbReference type="AlphaFoldDB" id="A0AAU9EIQ6"/>
<feature type="binding site" evidence="10">
    <location>
        <position position="255"/>
    </location>
    <ligand>
        <name>Zn(2+)</name>
        <dbReference type="ChEBI" id="CHEBI:29105"/>
    </ligand>
</feature>
<dbReference type="Pfam" id="PF16745">
    <property type="entry name" value="RsgA_N"/>
    <property type="match status" value="1"/>
</dbReference>
<feature type="domain" description="CP-type G" evidence="12">
    <location>
        <begin position="66"/>
        <end position="224"/>
    </location>
</feature>
<dbReference type="HAMAP" id="MF_01820">
    <property type="entry name" value="GTPase_RsgA"/>
    <property type="match status" value="1"/>
</dbReference>
<dbReference type="GO" id="GO:0005525">
    <property type="term" value="F:GTP binding"/>
    <property type="evidence" value="ECO:0007669"/>
    <property type="project" value="UniProtKB-UniRule"/>
</dbReference>
<evidence type="ECO:0000256" key="5">
    <source>
        <dbReference type="ARBA" id="ARBA00022741"/>
    </source>
</evidence>
<dbReference type="Gene3D" id="1.10.40.50">
    <property type="entry name" value="Probable gtpase engc, domain 3"/>
    <property type="match status" value="1"/>
</dbReference>
<dbReference type="RefSeq" id="WP_338535093.1">
    <property type="nucleotide sequence ID" value="NZ_AP028654.1"/>
</dbReference>